<gene>
    <name evidence="11" type="ORF">JI749_13290</name>
</gene>
<dbReference type="NCBIfam" id="TIGR01842">
    <property type="entry name" value="type_I_sec_PrtD"/>
    <property type="match status" value="1"/>
</dbReference>
<evidence type="ECO:0000256" key="6">
    <source>
        <dbReference type="ARBA" id="ARBA00022989"/>
    </source>
</evidence>
<comment type="subcellular location">
    <subcellularLocation>
        <location evidence="1">Cell membrane</location>
        <topology evidence="1">Multi-pass membrane protein</topology>
    </subcellularLocation>
</comment>
<keyword evidence="7 8" id="KW-0472">Membrane</keyword>
<dbReference type="Pfam" id="PF00664">
    <property type="entry name" value="ABC_membrane"/>
    <property type="match status" value="1"/>
</dbReference>
<keyword evidence="3 8" id="KW-0812">Transmembrane</keyword>
<evidence type="ECO:0000259" key="9">
    <source>
        <dbReference type="PROSITE" id="PS50893"/>
    </source>
</evidence>
<dbReference type="PROSITE" id="PS50893">
    <property type="entry name" value="ABC_TRANSPORTER_2"/>
    <property type="match status" value="1"/>
</dbReference>
<dbReference type="RefSeq" id="WP_201662836.1">
    <property type="nucleotide sequence ID" value="NZ_CP068047.1"/>
</dbReference>
<evidence type="ECO:0000313" key="12">
    <source>
        <dbReference type="Proteomes" id="UP000595460"/>
    </source>
</evidence>
<evidence type="ECO:0000256" key="7">
    <source>
        <dbReference type="ARBA" id="ARBA00023136"/>
    </source>
</evidence>
<dbReference type="InterPro" id="IPR039421">
    <property type="entry name" value="Type_1_exporter"/>
</dbReference>
<feature type="domain" description="ABC transporter" evidence="9">
    <location>
        <begin position="318"/>
        <end position="554"/>
    </location>
</feature>
<feature type="transmembrane region" description="Helical" evidence="8">
    <location>
        <begin position="132"/>
        <end position="161"/>
    </location>
</feature>
<dbReference type="Gene3D" id="3.40.50.300">
    <property type="entry name" value="P-loop containing nucleotide triphosphate hydrolases"/>
    <property type="match status" value="1"/>
</dbReference>
<dbReference type="InterPro" id="IPR003593">
    <property type="entry name" value="AAA+_ATPase"/>
</dbReference>
<evidence type="ECO:0000313" key="11">
    <source>
        <dbReference type="EMBL" id="QQR37843.1"/>
    </source>
</evidence>
<dbReference type="Gene3D" id="1.20.1560.10">
    <property type="entry name" value="ABC transporter type 1, transmembrane domain"/>
    <property type="match status" value="1"/>
</dbReference>
<keyword evidence="4" id="KW-0547">Nucleotide-binding</keyword>
<evidence type="ECO:0000256" key="8">
    <source>
        <dbReference type="SAM" id="Phobius"/>
    </source>
</evidence>
<dbReference type="Proteomes" id="UP000595460">
    <property type="component" value="Chromosome"/>
</dbReference>
<protein>
    <submittedName>
        <fullName evidence="11">Type I secretion system permease/ATPase</fullName>
    </submittedName>
</protein>
<dbReference type="SUPFAM" id="SSF52540">
    <property type="entry name" value="P-loop containing nucleoside triphosphate hydrolases"/>
    <property type="match status" value="1"/>
</dbReference>
<feature type="transmembrane region" description="Helical" evidence="8">
    <location>
        <begin position="6"/>
        <end position="30"/>
    </location>
</feature>
<dbReference type="InterPro" id="IPR003439">
    <property type="entry name" value="ABC_transporter-like_ATP-bd"/>
</dbReference>
<dbReference type="PROSITE" id="PS50929">
    <property type="entry name" value="ABC_TM1F"/>
    <property type="match status" value="1"/>
</dbReference>
<dbReference type="Pfam" id="PF00005">
    <property type="entry name" value="ABC_tran"/>
    <property type="match status" value="1"/>
</dbReference>
<evidence type="ECO:0000256" key="2">
    <source>
        <dbReference type="ARBA" id="ARBA00005417"/>
    </source>
</evidence>
<evidence type="ECO:0000256" key="5">
    <source>
        <dbReference type="ARBA" id="ARBA00022840"/>
    </source>
</evidence>
<evidence type="ECO:0000259" key="10">
    <source>
        <dbReference type="PROSITE" id="PS50929"/>
    </source>
</evidence>
<proteinExistence type="inferred from homology"/>
<evidence type="ECO:0000256" key="1">
    <source>
        <dbReference type="ARBA" id="ARBA00004651"/>
    </source>
</evidence>
<dbReference type="InterPro" id="IPR010128">
    <property type="entry name" value="ATPase_T1SS_PrtD-like"/>
</dbReference>
<name>A0ABX7C251_9HYPH</name>
<dbReference type="InterPro" id="IPR017871">
    <property type="entry name" value="ABC_transporter-like_CS"/>
</dbReference>
<dbReference type="InterPro" id="IPR036640">
    <property type="entry name" value="ABC1_TM_sf"/>
</dbReference>
<evidence type="ECO:0000256" key="3">
    <source>
        <dbReference type="ARBA" id="ARBA00022692"/>
    </source>
</evidence>
<organism evidence="11 12">
    <name type="scientific">Devosia oryziradicis</name>
    <dbReference type="NCBI Taxonomy" id="2801335"/>
    <lineage>
        <taxon>Bacteria</taxon>
        <taxon>Pseudomonadati</taxon>
        <taxon>Pseudomonadota</taxon>
        <taxon>Alphaproteobacteria</taxon>
        <taxon>Hyphomicrobiales</taxon>
        <taxon>Devosiaceae</taxon>
        <taxon>Devosia</taxon>
    </lineage>
</organism>
<dbReference type="InterPro" id="IPR027417">
    <property type="entry name" value="P-loop_NTPase"/>
</dbReference>
<keyword evidence="12" id="KW-1185">Reference proteome</keyword>
<dbReference type="EMBL" id="CP068047">
    <property type="protein sequence ID" value="QQR37843.1"/>
    <property type="molecule type" value="Genomic_DNA"/>
</dbReference>
<dbReference type="InterPro" id="IPR011527">
    <property type="entry name" value="ABC1_TM_dom"/>
</dbReference>
<dbReference type="SMART" id="SM00382">
    <property type="entry name" value="AAA"/>
    <property type="match status" value="1"/>
</dbReference>
<keyword evidence="6 8" id="KW-1133">Transmembrane helix</keyword>
<comment type="similarity">
    <text evidence="2">Belongs to the ABC transporter superfamily.</text>
</comment>
<evidence type="ECO:0000256" key="4">
    <source>
        <dbReference type="ARBA" id="ARBA00022741"/>
    </source>
</evidence>
<feature type="transmembrane region" description="Helical" evidence="8">
    <location>
        <begin position="42"/>
        <end position="62"/>
    </location>
</feature>
<dbReference type="PROSITE" id="PS00211">
    <property type="entry name" value="ABC_TRANSPORTER_1"/>
    <property type="match status" value="1"/>
</dbReference>
<reference evidence="11 12" key="1">
    <citation type="submission" date="2021-01" db="EMBL/GenBank/DDBJ databases">
        <title>Genome seq and assembly of Devosia sp. G19.</title>
        <authorList>
            <person name="Chhetri G."/>
        </authorList>
    </citation>
    <scope>NUCLEOTIDE SEQUENCE [LARGE SCALE GENOMIC DNA]</scope>
    <source>
        <strain evidence="11 12">G19</strain>
    </source>
</reference>
<sequence length="560" mass="58997">MRASRAALIGVGLVSALINVLYLAGPFFMLEVYDRVLPSRSISTLVGLALLVALLYAFQGFFDFIRGRVLVRIGSALGERLAPIAFRALVQLPLLAGPKADGLQPLRSVDQVRTFLGGMGPSALFDLPWMPLYLLICFAFHPLIGWMAAIGAILLVTIAILTEFTARRASRLAQDFGVRRSALAEAGRRNADVVGSMGLAPRLQAVWGAANEQSVLHSQHVADIAGGLGALSKVLRMVIQSAVLGVGAYLVIAQEATGGLMIASSILTSRALAPVELVVGNWQSLLAARQGWRRLKEAFSMMPPDGERLELATPKRSVTVDNLSVVPPGSSKLVVADVRFSLGAGDGLGIIGPSASGKSSLIRAVAGVWRSVRGTIRLDGAALDQWSIEKLGSCVGYLPQTVELFAGTVHQNIARFAPDADATAVTAAATAAGVHEMILRLPKGYETEVGEDGTALSAGQRQRIALARALYGDPFLVVLDEPNSNLDAEGEAALTQALLGVRNRGGVIIVAAHRPSVLAAVNLVMIMQDGRPQALGERDKILNKLSRGGSAPVDVARSNG</sequence>
<feature type="domain" description="ABC transmembrane type-1" evidence="10">
    <location>
        <begin position="9"/>
        <end position="287"/>
    </location>
</feature>
<accession>A0ABX7C251</accession>
<dbReference type="SUPFAM" id="SSF90123">
    <property type="entry name" value="ABC transporter transmembrane region"/>
    <property type="match status" value="1"/>
</dbReference>
<keyword evidence="5" id="KW-0067">ATP-binding</keyword>
<dbReference type="PANTHER" id="PTHR24221:SF248">
    <property type="entry name" value="ABC TRANSPORTER TRANSMEMBRANE REGION"/>
    <property type="match status" value="1"/>
</dbReference>
<dbReference type="PANTHER" id="PTHR24221">
    <property type="entry name" value="ATP-BINDING CASSETTE SUB-FAMILY B"/>
    <property type="match status" value="1"/>
</dbReference>